<dbReference type="RefSeq" id="WP_041883651.1">
    <property type="nucleotide sequence ID" value="NZ_CP157278.1"/>
</dbReference>
<dbReference type="SUPFAM" id="SSF54565">
    <property type="entry name" value="Ribosomal protein S16"/>
    <property type="match status" value="1"/>
</dbReference>
<feature type="region of interest" description="Disordered" evidence="4">
    <location>
        <begin position="157"/>
        <end position="188"/>
    </location>
</feature>
<dbReference type="GO" id="GO:0006412">
    <property type="term" value="P:translation"/>
    <property type="evidence" value="ECO:0007669"/>
    <property type="project" value="UniProtKB-UniRule"/>
</dbReference>
<evidence type="ECO:0000256" key="2">
    <source>
        <dbReference type="ARBA" id="ARBA00023274"/>
    </source>
</evidence>
<dbReference type="Proteomes" id="UP000032049">
    <property type="component" value="Unassembled WGS sequence"/>
</dbReference>
<reference evidence="5 6" key="1">
    <citation type="submission" date="2015-01" db="EMBL/GenBank/DDBJ databases">
        <title>Draft genome sequence of Pedobacter sp. NL19 isolated from sludge of an effluent treatment pond in an abandoned uranium mine.</title>
        <authorList>
            <person name="Santos T."/>
            <person name="Caetano T."/>
            <person name="Covas C."/>
            <person name="Cruz A."/>
            <person name="Mendo S."/>
        </authorList>
    </citation>
    <scope>NUCLEOTIDE SEQUENCE [LARGE SCALE GENOMIC DNA]</scope>
    <source>
        <strain evidence="5 6">NL19</strain>
    </source>
</reference>
<evidence type="ECO:0000313" key="6">
    <source>
        <dbReference type="Proteomes" id="UP000032049"/>
    </source>
</evidence>
<dbReference type="Gene3D" id="3.30.1320.10">
    <property type="match status" value="1"/>
</dbReference>
<keyword evidence="6" id="KW-1185">Reference proteome</keyword>
<dbReference type="EMBL" id="JXRA01000075">
    <property type="protein sequence ID" value="KIO76082.1"/>
    <property type="molecule type" value="Genomic_DNA"/>
</dbReference>
<organism evidence="5 6">
    <name type="scientific">Pedobacter lusitanus</name>
    <dbReference type="NCBI Taxonomy" id="1503925"/>
    <lineage>
        <taxon>Bacteria</taxon>
        <taxon>Pseudomonadati</taxon>
        <taxon>Bacteroidota</taxon>
        <taxon>Sphingobacteriia</taxon>
        <taxon>Sphingobacteriales</taxon>
        <taxon>Sphingobacteriaceae</taxon>
        <taxon>Pedobacter</taxon>
    </lineage>
</organism>
<gene>
    <name evidence="3 5" type="primary">rpsP</name>
    <name evidence="5" type="ORF">TH53_17285</name>
</gene>
<dbReference type="NCBIfam" id="TIGR00002">
    <property type="entry name" value="S16"/>
    <property type="match status" value="1"/>
</dbReference>
<accession>A0A0D0GFJ5</accession>
<dbReference type="STRING" id="1503925.TH53_17285"/>
<proteinExistence type="inferred from homology"/>
<dbReference type="GO" id="GO:0005737">
    <property type="term" value="C:cytoplasm"/>
    <property type="evidence" value="ECO:0007669"/>
    <property type="project" value="UniProtKB-ARBA"/>
</dbReference>
<dbReference type="GO" id="GO:0015935">
    <property type="term" value="C:small ribosomal subunit"/>
    <property type="evidence" value="ECO:0007669"/>
    <property type="project" value="TreeGrafter"/>
</dbReference>
<evidence type="ECO:0000256" key="3">
    <source>
        <dbReference type="HAMAP-Rule" id="MF_00385"/>
    </source>
</evidence>
<dbReference type="PANTHER" id="PTHR12919">
    <property type="entry name" value="30S RIBOSOMAL PROTEIN S16"/>
    <property type="match status" value="1"/>
</dbReference>
<evidence type="ECO:0000313" key="5">
    <source>
        <dbReference type="EMBL" id="KIO76082.1"/>
    </source>
</evidence>
<sequence>MATKIRLQRFGKKSKPFFHVVVADSRSPRDGKFIERLGSYNPNTNPATIEINFEKALDWVNKGAEPTDTCRTILSHKGILYKKHLQGGVKKGALTVEQADAKFAEWLVAKDSKIEGKKDSLTKSKDEVRKTALAAEAKKNADRAAAIALKNAPVAEEVVVEETTEETPVAETPTEDAPATEETKEEEA</sequence>
<dbReference type="InterPro" id="IPR000307">
    <property type="entry name" value="Ribosomal_bS16"/>
</dbReference>
<name>A0A0D0GFJ5_9SPHI</name>
<dbReference type="OrthoDB" id="9807878at2"/>
<dbReference type="PANTHER" id="PTHR12919:SF20">
    <property type="entry name" value="SMALL RIBOSOMAL SUBUNIT PROTEIN BS16M"/>
    <property type="match status" value="1"/>
</dbReference>
<dbReference type="AlphaFoldDB" id="A0A0D0GFJ5"/>
<evidence type="ECO:0000256" key="1">
    <source>
        <dbReference type="ARBA" id="ARBA00022980"/>
    </source>
</evidence>
<comment type="similarity">
    <text evidence="3">Belongs to the bacterial ribosomal protein bS16 family.</text>
</comment>
<comment type="caution">
    <text evidence="5">The sequence shown here is derived from an EMBL/GenBank/DDBJ whole genome shotgun (WGS) entry which is preliminary data.</text>
</comment>
<keyword evidence="1 3" id="KW-0689">Ribosomal protein</keyword>
<dbReference type="Pfam" id="PF00886">
    <property type="entry name" value="Ribosomal_S16"/>
    <property type="match status" value="1"/>
</dbReference>
<dbReference type="GO" id="GO:0003735">
    <property type="term" value="F:structural constituent of ribosome"/>
    <property type="evidence" value="ECO:0007669"/>
    <property type="project" value="InterPro"/>
</dbReference>
<dbReference type="HAMAP" id="MF_00385">
    <property type="entry name" value="Ribosomal_bS16"/>
    <property type="match status" value="1"/>
</dbReference>
<feature type="compositionally biased region" description="Low complexity" evidence="4">
    <location>
        <begin position="166"/>
        <end position="177"/>
    </location>
</feature>
<dbReference type="InterPro" id="IPR023803">
    <property type="entry name" value="Ribosomal_bS16_dom_sf"/>
</dbReference>
<keyword evidence="2 3" id="KW-0687">Ribonucleoprotein</keyword>
<dbReference type="NCBIfam" id="NF011094">
    <property type="entry name" value="PRK14521.1"/>
    <property type="match status" value="1"/>
</dbReference>
<evidence type="ECO:0000256" key="4">
    <source>
        <dbReference type="SAM" id="MobiDB-lite"/>
    </source>
</evidence>
<protein>
    <recommendedName>
        <fullName evidence="3">Small ribosomal subunit protein bS16</fullName>
    </recommendedName>
</protein>